<name>A0ABS5YJH7_9ACTN</name>
<evidence type="ECO:0000256" key="1">
    <source>
        <dbReference type="ARBA" id="ARBA00022581"/>
    </source>
</evidence>
<keyword evidence="1" id="KW-0945">Host-virus interaction</keyword>
<feature type="compositionally biased region" description="Low complexity" evidence="2">
    <location>
        <begin position="382"/>
        <end position="419"/>
    </location>
</feature>
<evidence type="ECO:0000313" key="5">
    <source>
        <dbReference type="EMBL" id="MBU2663547.1"/>
    </source>
</evidence>
<feature type="compositionally biased region" description="Low complexity" evidence="2">
    <location>
        <begin position="446"/>
        <end position="456"/>
    </location>
</feature>
<feature type="compositionally biased region" description="Pro residues" evidence="2">
    <location>
        <begin position="494"/>
        <end position="504"/>
    </location>
</feature>
<organism evidence="5 6">
    <name type="scientific">Paractinoplanes bogorensis</name>
    <dbReference type="NCBI Taxonomy" id="1610840"/>
    <lineage>
        <taxon>Bacteria</taxon>
        <taxon>Bacillati</taxon>
        <taxon>Actinomycetota</taxon>
        <taxon>Actinomycetes</taxon>
        <taxon>Micromonosporales</taxon>
        <taxon>Micromonosporaceae</taxon>
        <taxon>Paractinoplanes</taxon>
    </lineage>
</organism>
<feature type="compositionally biased region" description="Basic and acidic residues" evidence="2">
    <location>
        <begin position="575"/>
        <end position="587"/>
    </location>
</feature>
<feature type="domain" description="Tox-PL" evidence="3">
    <location>
        <begin position="810"/>
        <end position="935"/>
    </location>
</feature>
<evidence type="ECO:0000259" key="4">
    <source>
        <dbReference type="Pfam" id="PF25547"/>
    </source>
</evidence>
<dbReference type="Proteomes" id="UP001519654">
    <property type="component" value="Unassembled WGS sequence"/>
</dbReference>
<dbReference type="Pfam" id="PF15644">
    <property type="entry name" value="Gln_amidase"/>
    <property type="match status" value="1"/>
</dbReference>
<dbReference type="RefSeq" id="WP_215785462.1">
    <property type="nucleotide sequence ID" value="NZ_JAHKKG010000002.1"/>
</dbReference>
<feature type="compositionally biased region" description="Low complexity" evidence="2">
    <location>
        <begin position="482"/>
        <end position="493"/>
    </location>
</feature>
<dbReference type="PANTHER" id="PTHR13037">
    <property type="entry name" value="FORMIN"/>
    <property type="match status" value="1"/>
</dbReference>
<feature type="region of interest" description="Disordered" evidence="2">
    <location>
        <begin position="325"/>
        <end position="610"/>
    </location>
</feature>
<dbReference type="PRINTS" id="PR01217">
    <property type="entry name" value="PRICHEXTENSN"/>
</dbReference>
<evidence type="ECO:0000313" key="6">
    <source>
        <dbReference type="Proteomes" id="UP001519654"/>
    </source>
</evidence>
<dbReference type="PANTHER" id="PTHR13037:SF24">
    <property type="entry name" value="POLYCOMB PROTEIN PCL-RELATED"/>
    <property type="match status" value="1"/>
</dbReference>
<dbReference type="Pfam" id="PF25547">
    <property type="entry name" value="WXG100_2"/>
    <property type="match status" value="1"/>
</dbReference>
<proteinExistence type="predicted"/>
<evidence type="ECO:0000256" key="2">
    <source>
        <dbReference type="SAM" id="MobiDB-lite"/>
    </source>
</evidence>
<accession>A0ABS5YJH7</accession>
<sequence>MSVLPSPVPHPLEFSPFDVPSWAYEALEWVVGFDWPAGNEVTTWDVADRWYSLVTTLTAPSEAAMAGANKFLAGFGGEGITAEGFENAWHLVAGDEDAPLHGLIRASDQLGKLVEGCGADIEAAKLEAWIEIGIFLIELVGMAVTVALTLGAASPAAGGLIAATRLAIQQIFKRLAEQLGKKALKQTAGRAVKQLTTREGLRHLGHEAAKEGFDEAREEFATNGGIQLYQQSTGRSDGFDLDNLGRSALAGFAGGAAASGAHAGSHGHGGIARGAGGEVLAEFSAAATFGQLPDAAGLAKSATSGATGSAMHGMHAPIDIGHLDALPQFPDLSSRTPEGAGPPTTMSPDLASLDVSPTPSQPNLERVTDPSSPTSPPPPSPSLDAPSSPQQTPSSPTLSPVSSPSPSSPTPSTSSSTSPQTPPPSPTTPSPTTPSPTTPPSPAAPSPSVSALAAPPLSTPTPSLPDGSNVLASTATLGFADPLTTPSPTSAPTVSPPSPSPSPSSPVFGSFLPPPAGLLNRGAPGSPTPTAKRIPVSDLDRIAEALGPRPAPSRRRPLDAALPPSLDGATSRPSPHRDPFPRQDRSSRNPSPPNPSWRNPSPPHHRPAPVAPEIRDEQAYFGYVDHSRQTLERNRRDEYTAYLDRITEDNRARILDLGRQADIADRNGATLEARHHRRQAFELSEINTELDTQIAQIHSGDLAPDRVEIDPPDWARVNQDVGNLAPGGVRTGDLSALDGLAGRPSIDRTRHYNVTGGLRPPLAVHQVDLENAMPRDAQGNVSRLADPREGGWFRLANDGGPAADPTRGLNCVDGVLSLFDTYTHARPRVSAPRTFDVYANGNPDRPLGGETNGINRIRQATGGDFQSLSPYVGDAAPAQAKPAIDQAITNLTNHLLNTGHGAFAFIVTDLEGGGSHSWAAVNQHGTVLYLDPQIGRISEHHPMYTHHGVATPVNITSVEALVVDANATPAPLPNHGPGAWSATPPTGTDHGASPAFTSLTPDQQARILASTSDARRIALSSSRDLHAVVRSLDHNPARALDHSQARVVDEEHRVKSAESLSRKFLEASELEGVGLDEFVDRAKDRVRFSVETPEESYASTVTQVLAGLRELGYRTTSAADFWADHGRHNGLNVWLTTPEGFKVEIQFPTPLSRALGKETHESYEIVRLGHAPAYRRVNAFLDILAINKRYDVYARRPAELPSIGALKKKVTTLASWFASEPGTLAQYKKDLRRRGISFESDLRQHGLDAQDVPGTEGMGLLE</sequence>
<comment type="caution">
    <text evidence="5">The sequence shown here is derived from an EMBL/GenBank/DDBJ whole genome shotgun (WGS) entry which is preliminary data.</text>
</comment>
<reference evidence="5 6" key="1">
    <citation type="submission" date="2021-06" db="EMBL/GenBank/DDBJ databases">
        <title>Actinoplanes lichenicola sp. nov., and Actinoplanes ovalisporus sp. nov., isolated from lichen in Thailand.</title>
        <authorList>
            <person name="Saeng-In P."/>
            <person name="Kanchanasin P."/>
            <person name="Yuki M."/>
            <person name="Kudo T."/>
            <person name="Ohkuma M."/>
            <person name="Phongsopitanun W."/>
            <person name="Tanasupawat S."/>
        </authorList>
    </citation>
    <scope>NUCLEOTIDE SEQUENCE [LARGE SCALE GENOMIC DNA]</scope>
    <source>
        <strain evidence="5 6">NBRC 110975</strain>
    </source>
</reference>
<gene>
    <name evidence="5" type="ORF">KOI35_08520</name>
</gene>
<feature type="domain" description="Outer membrane channel protein CpnT-like N-terminal" evidence="4">
    <location>
        <begin position="20"/>
        <end position="157"/>
    </location>
</feature>
<evidence type="ECO:0008006" key="7">
    <source>
        <dbReference type="Google" id="ProtNLM"/>
    </source>
</evidence>
<feature type="compositionally biased region" description="Pro residues" evidence="2">
    <location>
        <begin position="420"/>
        <end position="445"/>
    </location>
</feature>
<keyword evidence="6" id="KW-1185">Reference proteome</keyword>
<protein>
    <recommendedName>
        <fullName evidence="7">Tox-PL domain-containing protein</fullName>
    </recommendedName>
</protein>
<dbReference type="InterPro" id="IPR028908">
    <property type="entry name" value="Tox-PL_dom"/>
</dbReference>
<dbReference type="EMBL" id="JAHKKG010000002">
    <property type="protein sequence ID" value="MBU2663547.1"/>
    <property type="molecule type" value="Genomic_DNA"/>
</dbReference>
<evidence type="ECO:0000259" key="3">
    <source>
        <dbReference type="Pfam" id="PF15644"/>
    </source>
</evidence>
<dbReference type="InterPro" id="IPR057746">
    <property type="entry name" value="CpnT-like_N"/>
</dbReference>